<evidence type="ECO:0000313" key="6">
    <source>
        <dbReference type="Proteomes" id="UP000092024"/>
    </source>
</evidence>
<evidence type="ECO:0008006" key="7">
    <source>
        <dbReference type="Google" id="ProtNLM"/>
    </source>
</evidence>
<evidence type="ECO:0000313" key="5">
    <source>
        <dbReference type="EMBL" id="OBR63659.1"/>
    </source>
</evidence>
<proteinExistence type="predicted"/>
<gene>
    <name evidence="5" type="ORF">A7K91_06890</name>
</gene>
<organism evidence="5 6">
    <name type="scientific">Paenibacillus oryzae</name>
    <dbReference type="NCBI Taxonomy" id="1844972"/>
    <lineage>
        <taxon>Bacteria</taxon>
        <taxon>Bacillati</taxon>
        <taxon>Bacillota</taxon>
        <taxon>Bacilli</taxon>
        <taxon>Bacillales</taxon>
        <taxon>Paenibacillaceae</taxon>
        <taxon>Paenibacillus</taxon>
    </lineage>
</organism>
<evidence type="ECO:0000259" key="4">
    <source>
        <dbReference type="Pfam" id="PF17802"/>
    </source>
</evidence>
<dbReference type="STRING" id="1844972.A7K91_06890"/>
<dbReference type="Pfam" id="PF17802">
    <property type="entry name" value="SpaA"/>
    <property type="match status" value="1"/>
</dbReference>
<dbReference type="Gene3D" id="3.90.70.10">
    <property type="entry name" value="Cysteine proteinases"/>
    <property type="match status" value="1"/>
</dbReference>
<accession>A0A1A5YDK1</accession>
<dbReference type="EMBL" id="LYPA01000071">
    <property type="protein sequence ID" value="OBR63659.1"/>
    <property type="molecule type" value="Genomic_DNA"/>
</dbReference>
<dbReference type="Proteomes" id="UP000092024">
    <property type="component" value="Unassembled WGS sequence"/>
</dbReference>
<feature type="compositionally biased region" description="Polar residues" evidence="1">
    <location>
        <begin position="41"/>
        <end position="59"/>
    </location>
</feature>
<dbReference type="PANTHER" id="PTHR37806">
    <property type="entry name" value="LMO0724 PROTEIN"/>
    <property type="match status" value="1"/>
</dbReference>
<dbReference type="InterPro" id="IPR013783">
    <property type="entry name" value="Ig-like_fold"/>
</dbReference>
<keyword evidence="6" id="KW-1185">Reference proteome</keyword>
<sequence length="378" mass="40568">MKKNRRNQRGRILQVIIALLLIVLAGIIVIRLMDTEEQETFLSETHTSGTNGIAANQSPAPTPTPKPKQGTVIVSVMEEATGLPVVGAEVSLTSLGAVEAQEKIVTGADGTAKSGLLNYGDSYVISLTGAASAYSLDGNEIPVTIEAPTQKAEMSLSLKEHVKEISRAEDGTVTISKVYMDIPVIMQKPELPNGCEITSLTAVLNYYGYTADKLDMADNYLPKEGWTRKDGKLYGANPDKAYAGDPRLQPGGFFSFAPPIIAAAESYIADNGGSHTATDMTGSTREEIVEKLMQGIPVVAWTTLDLSAPKIGYSWRFHDTGELFNAPINLHVVVLNGYDADSGTLHVMNPLVGQVTYSADAFFKSYELMGSHALIVEP</sequence>
<evidence type="ECO:0000259" key="3">
    <source>
        <dbReference type="Pfam" id="PF13529"/>
    </source>
</evidence>
<keyword evidence="2" id="KW-0812">Transmembrane</keyword>
<name>A0A1A5YDK1_9BACL</name>
<evidence type="ECO:0000256" key="2">
    <source>
        <dbReference type="SAM" id="Phobius"/>
    </source>
</evidence>
<feature type="domain" description="SpaA-like prealbumin fold" evidence="4">
    <location>
        <begin position="72"/>
        <end position="153"/>
    </location>
</feature>
<protein>
    <recommendedName>
        <fullName evidence="7">Peptidase C39-like domain-containing protein</fullName>
    </recommendedName>
</protein>
<dbReference type="Gene3D" id="2.60.40.10">
    <property type="entry name" value="Immunoglobulins"/>
    <property type="match status" value="1"/>
</dbReference>
<evidence type="ECO:0000256" key="1">
    <source>
        <dbReference type="SAM" id="MobiDB-lite"/>
    </source>
</evidence>
<keyword evidence="2" id="KW-0472">Membrane</keyword>
<dbReference type="Pfam" id="PF13529">
    <property type="entry name" value="Peptidase_C39_2"/>
    <property type="match status" value="1"/>
</dbReference>
<dbReference type="OrthoDB" id="1164310at2"/>
<reference evidence="5 6" key="1">
    <citation type="submission" date="2016-05" db="EMBL/GenBank/DDBJ databases">
        <title>Paenibacillus oryzae. sp. nov., isolated from the rice root.</title>
        <authorList>
            <person name="Zhang J."/>
            <person name="Zhang X."/>
        </authorList>
    </citation>
    <scope>NUCLEOTIDE SEQUENCE [LARGE SCALE GENOMIC DNA]</scope>
    <source>
        <strain evidence="5 6">1DrF-4</strain>
    </source>
</reference>
<feature type="region of interest" description="Disordered" evidence="1">
    <location>
        <begin position="41"/>
        <end position="69"/>
    </location>
</feature>
<dbReference type="PANTHER" id="PTHR37806:SF1">
    <property type="entry name" value="PEPTIDASE C39-LIKE DOMAIN-CONTAINING PROTEIN"/>
    <property type="match status" value="1"/>
</dbReference>
<dbReference type="InterPro" id="IPR041033">
    <property type="entry name" value="SpaA_PFL_dom_1"/>
</dbReference>
<comment type="caution">
    <text evidence="5">The sequence shown here is derived from an EMBL/GenBank/DDBJ whole genome shotgun (WGS) entry which is preliminary data.</text>
</comment>
<feature type="domain" description="Peptidase C39-like" evidence="3">
    <location>
        <begin position="181"/>
        <end position="350"/>
    </location>
</feature>
<keyword evidence="2" id="KW-1133">Transmembrane helix</keyword>
<dbReference type="InterPro" id="IPR039564">
    <property type="entry name" value="Peptidase_C39-like"/>
</dbReference>
<dbReference type="RefSeq" id="WP_068686195.1">
    <property type="nucleotide sequence ID" value="NZ_LYPA01000071.1"/>
</dbReference>
<feature type="transmembrane region" description="Helical" evidence="2">
    <location>
        <begin position="12"/>
        <end position="33"/>
    </location>
</feature>
<dbReference type="AlphaFoldDB" id="A0A1A5YDK1"/>